<organism evidence="3 4">
    <name type="scientific">Hyphobacterium vulgare</name>
    <dbReference type="NCBI Taxonomy" id="1736751"/>
    <lineage>
        <taxon>Bacteria</taxon>
        <taxon>Pseudomonadati</taxon>
        <taxon>Pseudomonadota</taxon>
        <taxon>Alphaproteobacteria</taxon>
        <taxon>Maricaulales</taxon>
        <taxon>Maricaulaceae</taxon>
        <taxon>Hyphobacterium</taxon>
    </lineage>
</organism>
<gene>
    <name evidence="3" type="ORF">ACFOOR_08040</name>
</gene>
<keyword evidence="1" id="KW-0732">Signal</keyword>
<dbReference type="SUPFAM" id="SSF56281">
    <property type="entry name" value="Metallo-hydrolase/oxidoreductase"/>
    <property type="match status" value="1"/>
</dbReference>
<dbReference type="Pfam" id="PF08239">
    <property type="entry name" value="SH3_3"/>
    <property type="match status" value="1"/>
</dbReference>
<reference evidence="4" key="1">
    <citation type="journal article" date="2019" name="Int. J. Syst. Evol. Microbiol.">
        <title>The Global Catalogue of Microorganisms (GCM) 10K type strain sequencing project: providing services to taxonomists for standard genome sequencing and annotation.</title>
        <authorList>
            <consortium name="The Broad Institute Genomics Platform"/>
            <consortium name="The Broad Institute Genome Sequencing Center for Infectious Disease"/>
            <person name="Wu L."/>
            <person name="Ma J."/>
        </authorList>
    </citation>
    <scope>NUCLEOTIDE SEQUENCE [LARGE SCALE GENOMIC DNA]</scope>
    <source>
        <strain evidence="4">KCTC 52487</strain>
    </source>
</reference>
<dbReference type="PANTHER" id="PTHR30619:SF1">
    <property type="entry name" value="RECOMBINATION PROTEIN 2"/>
    <property type="match status" value="1"/>
</dbReference>
<feature type="domain" description="SH3b" evidence="2">
    <location>
        <begin position="25"/>
        <end position="86"/>
    </location>
</feature>
<dbReference type="Gene3D" id="2.30.30.40">
    <property type="entry name" value="SH3 Domains"/>
    <property type="match status" value="1"/>
</dbReference>
<name>A0ABV6ZX86_9PROT</name>
<feature type="chain" id="PRO_5046751822" evidence="1">
    <location>
        <begin position="20"/>
        <end position="424"/>
    </location>
</feature>
<dbReference type="SMART" id="SM00287">
    <property type="entry name" value="SH3b"/>
    <property type="match status" value="1"/>
</dbReference>
<evidence type="ECO:0000259" key="2">
    <source>
        <dbReference type="SMART" id="SM00287"/>
    </source>
</evidence>
<sequence length="424" mass="44759">MLRVFLVCLGVLIAAPAFPADRVIPADRVVTGVTLRAGPSTETEALGLLRPGESLDYEGSVPRWHRVRTGDGRLAYVSAGWSEIVADPDAALYRFHVVDVGTGLALILEGEDVLLVYDGGSNDDRRTGPNNRLSAYFAARLPGRTVIDHVILSHPHRDHVELLPDLFVSHDVRHVWDSGRINCTSGYEAFLAAVAAEPGVSYHTALQNFGTHEAVFDASVCRSPDTPPASFSIPASSRIDDAPIALGPGASLVFLHADGAPHPSPNENSLVVRLDLNGTRILLMGDAEAGGRRPPGEAPDSHSIEGLLLECCAASLDAHILIAGHHGSLTSSRDAFLDAVSAEHFVISSGPTRYGSVVLPDAEIVASMEARGTLWRTDVEDAACAENPDKIGSDADGRAGGCDHIVFEIAPDGSVTAGYARAGE</sequence>
<dbReference type="InterPro" id="IPR036866">
    <property type="entry name" value="RibonucZ/Hydroxyglut_hydro"/>
</dbReference>
<dbReference type="InterPro" id="IPR003646">
    <property type="entry name" value="SH3-like_bac-type"/>
</dbReference>
<dbReference type="RefSeq" id="WP_343165595.1">
    <property type="nucleotide sequence ID" value="NZ_JBHRSV010000015.1"/>
</dbReference>
<proteinExistence type="predicted"/>
<dbReference type="EMBL" id="JBHRSV010000015">
    <property type="protein sequence ID" value="MFC2926054.1"/>
    <property type="molecule type" value="Genomic_DNA"/>
</dbReference>
<feature type="signal peptide" evidence="1">
    <location>
        <begin position="1"/>
        <end position="19"/>
    </location>
</feature>
<accession>A0ABV6ZX86</accession>
<dbReference type="Gene3D" id="3.60.15.10">
    <property type="entry name" value="Ribonuclease Z/Hydroxyacylglutathione hydrolase-like"/>
    <property type="match status" value="1"/>
</dbReference>
<comment type="caution">
    <text evidence="3">The sequence shown here is derived from an EMBL/GenBank/DDBJ whole genome shotgun (WGS) entry which is preliminary data.</text>
</comment>
<dbReference type="Proteomes" id="UP001595379">
    <property type="component" value="Unassembled WGS sequence"/>
</dbReference>
<evidence type="ECO:0000256" key="1">
    <source>
        <dbReference type="SAM" id="SignalP"/>
    </source>
</evidence>
<keyword evidence="4" id="KW-1185">Reference proteome</keyword>
<dbReference type="InterPro" id="IPR001279">
    <property type="entry name" value="Metallo-B-lactamas"/>
</dbReference>
<evidence type="ECO:0000313" key="4">
    <source>
        <dbReference type="Proteomes" id="UP001595379"/>
    </source>
</evidence>
<protein>
    <submittedName>
        <fullName evidence="3">MBL fold metallo-hydrolase</fullName>
    </submittedName>
</protein>
<dbReference type="InterPro" id="IPR052159">
    <property type="entry name" value="Competence_DNA_uptake"/>
</dbReference>
<evidence type="ECO:0000313" key="3">
    <source>
        <dbReference type="EMBL" id="MFC2926054.1"/>
    </source>
</evidence>
<dbReference type="PANTHER" id="PTHR30619">
    <property type="entry name" value="DNA INTERNALIZATION/COMPETENCE PROTEIN COMEC/REC2"/>
    <property type="match status" value="1"/>
</dbReference>
<dbReference type="Pfam" id="PF00753">
    <property type="entry name" value="Lactamase_B"/>
    <property type="match status" value="1"/>
</dbReference>